<sequence length="446" mass="51398">MTGKRKSTSRNPKTVKCSKLQTNSIKKSVINEEEKVQLDFLVVEKIASMTKLKFAPDICLELVSCAFAKALRSFYSKKKVTLSFALSAEDAEYAYSVKGYPGIFVLFISGFTRQSKEKIKIDDDNLGQAAQQIFARFRRIHLKEEEVINSDNAAGSLTDALNSVHDVTIKTLHITFCYRNLIESFELIMKLSRNLKNLNLHILDPSDRDVEWSENFWQTVASCTKLVWLNVEFDYDRCVEDNPLETSDAILVPISNCLKQLKIKHFRTNLQEGKEGRRTMEWLPRALAKNENLRHLDIDTCFESGCYLGDITNVENGPLVLSRLESLKIRITDWVKHRKDWVSSFEKILLAMSNHAILKISMEFCKDIERVLQMYVNLSHRTARSIKLRLLFWKDDVDAIARFDRALHQLSSMKEFRDLKMIPCGEWTRLLFGNANLMVKALHGSV</sequence>
<dbReference type="WBParaSite" id="PSAMB.scaffold1691size28690.g14377.t1">
    <property type="protein sequence ID" value="PSAMB.scaffold1691size28690.g14377.t1"/>
    <property type="gene ID" value="PSAMB.scaffold1691size28690.g14377"/>
</dbReference>
<organism evidence="1 2">
    <name type="scientific">Plectus sambesii</name>
    <dbReference type="NCBI Taxonomy" id="2011161"/>
    <lineage>
        <taxon>Eukaryota</taxon>
        <taxon>Metazoa</taxon>
        <taxon>Ecdysozoa</taxon>
        <taxon>Nematoda</taxon>
        <taxon>Chromadorea</taxon>
        <taxon>Plectida</taxon>
        <taxon>Plectina</taxon>
        <taxon>Plectoidea</taxon>
        <taxon>Plectidae</taxon>
        <taxon>Plectus</taxon>
    </lineage>
</organism>
<name>A0A914VA00_9BILA</name>
<dbReference type="SUPFAM" id="SSF52047">
    <property type="entry name" value="RNI-like"/>
    <property type="match status" value="1"/>
</dbReference>
<evidence type="ECO:0000313" key="1">
    <source>
        <dbReference type="Proteomes" id="UP000887566"/>
    </source>
</evidence>
<proteinExistence type="predicted"/>
<evidence type="ECO:0000313" key="2">
    <source>
        <dbReference type="WBParaSite" id="PSAMB.scaffold1691size28690.g14377.t1"/>
    </source>
</evidence>
<dbReference type="Proteomes" id="UP000887566">
    <property type="component" value="Unplaced"/>
</dbReference>
<dbReference type="AlphaFoldDB" id="A0A914VA00"/>
<reference evidence="2" key="1">
    <citation type="submission" date="2022-11" db="UniProtKB">
        <authorList>
            <consortium name="WormBaseParasite"/>
        </authorList>
    </citation>
    <scope>IDENTIFICATION</scope>
</reference>
<dbReference type="Gene3D" id="3.80.10.10">
    <property type="entry name" value="Ribonuclease Inhibitor"/>
    <property type="match status" value="1"/>
</dbReference>
<dbReference type="InterPro" id="IPR032675">
    <property type="entry name" value="LRR_dom_sf"/>
</dbReference>
<accession>A0A914VA00</accession>
<keyword evidence="1" id="KW-1185">Reference proteome</keyword>
<protein>
    <submittedName>
        <fullName evidence="2">Uncharacterized protein</fullName>
    </submittedName>
</protein>